<dbReference type="InterPro" id="IPR016166">
    <property type="entry name" value="FAD-bd_PCMH"/>
</dbReference>
<dbReference type="EMBL" id="GIBP01002405">
    <property type="protein sequence ID" value="NDV31374.1"/>
    <property type="molecule type" value="Transcribed_RNA"/>
</dbReference>
<keyword evidence="7" id="KW-0560">Oxidoreductase</keyword>
<dbReference type="InterPro" id="IPR006094">
    <property type="entry name" value="Oxid_FAD_bind_N"/>
</dbReference>
<dbReference type="Pfam" id="PF02913">
    <property type="entry name" value="FAD-oxidase_C"/>
    <property type="match status" value="1"/>
</dbReference>
<dbReference type="InterPro" id="IPR016169">
    <property type="entry name" value="FAD-bd_PCMH_sub2"/>
</dbReference>
<keyword evidence="8" id="KW-0496">Mitochondrion</keyword>
<dbReference type="PANTHER" id="PTHR11748">
    <property type="entry name" value="D-LACTATE DEHYDROGENASE"/>
    <property type="match status" value="1"/>
</dbReference>
<dbReference type="EC" id="1.1.2.4" evidence="9"/>
<accession>A0A6B2L311</accession>
<comment type="subcellular location">
    <subcellularLocation>
        <location evidence="2">Mitochondrion</location>
    </subcellularLocation>
</comment>
<evidence type="ECO:0000256" key="8">
    <source>
        <dbReference type="ARBA" id="ARBA00023128"/>
    </source>
</evidence>
<dbReference type="InterPro" id="IPR004113">
    <property type="entry name" value="FAD-bd_oxidored_4_C"/>
</dbReference>
<organism evidence="11">
    <name type="scientific">Arcella intermedia</name>
    <dbReference type="NCBI Taxonomy" id="1963864"/>
    <lineage>
        <taxon>Eukaryota</taxon>
        <taxon>Amoebozoa</taxon>
        <taxon>Tubulinea</taxon>
        <taxon>Elardia</taxon>
        <taxon>Arcellinida</taxon>
        <taxon>Sphaerothecina</taxon>
        <taxon>Arcellidae</taxon>
        <taxon>Arcella</taxon>
    </lineage>
</organism>
<dbReference type="GO" id="GO:1903457">
    <property type="term" value="P:lactate catabolic process"/>
    <property type="evidence" value="ECO:0007669"/>
    <property type="project" value="TreeGrafter"/>
</dbReference>
<dbReference type="GO" id="GO:0008720">
    <property type="term" value="F:D-lactate dehydrogenase (NAD+) activity"/>
    <property type="evidence" value="ECO:0007669"/>
    <property type="project" value="TreeGrafter"/>
</dbReference>
<evidence type="ECO:0000256" key="3">
    <source>
        <dbReference type="ARBA" id="ARBA00008000"/>
    </source>
</evidence>
<dbReference type="InterPro" id="IPR036318">
    <property type="entry name" value="FAD-bd_PCMH-like_sf"/>
</dbReference>
<dbReference type="PROSITE" id="PS51387">
    <property type="entry name" value="FAD_PCMH"/>
    <property type="match status" value="1"/>
</dbReference>
<dbReference type="GO" id="GO:0071949">
    <property type="term" value="F:FAD binding"/>
    <property type="evidence" value="ECO:0007669"/>
    <property type="project" value="InterPro"/>
</dbReference>
<evidence type="ECO:0000256" key="4">
    <source>
        <dbReference type="ARBA" id="ARBA00022630"/>
    </source>
</evidence>
<keyword evidence="5" id="KW-0274">FAD</keyword>
<name>A0A6B2L311_9EUKA</name>
<dbReference type="FunFam" id="3.30.465.10:FF:000016">
    <property type="entry name" value="probable D-lactate dehydrogenase, mitochondrial"/>
    <property type="match status" value="1"/>
</dbReference>
<dbReference type="Gene3D" id="3.30.70.2740">
    <property type="match status" value="1"/>
</dbReference>
<dbReference type="InterPro" id="IPR016171">
    <property type="entry name" value="Vanillyl_alc_oxidase_C-sub2"/>
</dbReference>
<dbReference type="AlphaFoldDB" id="A0A6B2L311"/>
<comment type="cofactor">
    <cofactor evidence="1">
        <name>FAD</name>
        <dbReference type="ChEBI" id="CHEBI:57692"/>
    </cofactor>
</comment>
<dbReference type="Gene3D" id="1.10.45.10">
    <property type="entry name" value="Vanillyl-alcohol Oxidase, Chain A, domain 4"/>
    <property type="match status" value="1"/>
</dbReference>
<dbReference type="SUPFAM" id="SSF56176">
    <property type="entry name" value="FAD-binding/transporter-associated domain-like"/>
    <property type="match status" value="1"/>
</dbReference>
<evidence type="ECO:0000256" key="9">
    <source>
        <dbReference type="ARBA" id="ARBA00038897"/>
    </source>
</evidence>
<keyword evidence="4" id="KW-0285">Flavoprotein</keyword>
<dbReference type="SUPFAM" id="SSF55103">
    <property type="entry name" value="FAD-linked oxidases, C-terminal domain"/>
    <property type="match status" value="1"/>
</dbReference>
<evidence type="ECO:0000256" key="7">
    <source>
        <dbReference type="ARBA" id="ARBA00023002"/>
    </source>
</evidence>
<feature type="domain" description="FAD-binding PCMH-type" evidence="10">
    <location>
        <begin position="27"/>
        <end position="204"/>
    </location>
</feature>
<evidence type="ECO:0000313" key="11">
    <source>
        <dbReference type="EMBL" id="NDV31374.1"/>
    </source>
</evidence>
<reference evidence="11" key="1">
    <citation type="journal article" date="2020" name="J. Eukaryot. Microbiol.">
        <title>De novo Sequencing, Assembly and Annotation of the Transcriptome for the Free-Living Testate Amoeba Arcella intermedia.</title>
        <authorList>
            <person name="Ribeiro G.M."/>
            <person name="Porfirio-Sousa A.L."/>
            <person name="Maurer-Alcala X.X."/>
            <person name="Katz L.A."/>
            <person name="Lahr D.J.G."/>
        </authorList>
    </citation>
    <scope>NUCLEOTIDE SEQUENCE</scope>
</reference>
<dbReference type="Gene3D" id="3.30.465.10">
    <property type="match status" value="1"/>
</dbReference>
<dbReference type="FunFam" id="3.30.70.2740:FF:000001">
    <property type="entry name" value="D-lactate dehydrogenase mitochondrial"/>
    <property type="match status" value="1"/>
</dbReference>
<dbReference type="InterPro" id="IPR016164">
    <property type="entry name" value="FAD-linked_Oxase-like_C"/>
</dbReference>
<evidence type="ECO:0000256" key="5">
    <source>
        <dbReference type="ARBA" id="ARBA00022827"/>
    </source>
</evidence>
<evidence type="ECO:0000256" key="2">
    <source>
        <dbReference type="ARBA" id="ARBA00004173"/>
    </source>
</evidence>
<keyword evidence="6" id="KW-0809">Transit peptide</keyword>
<dbReference type="Pfam" id="PF01565">
    <property type="entry name" value="FAD_binding_4"/>
    <property type="match status" value="1"/>
</dbReference>
<proteinExistence type="inferred from homology"/>
<dbReference type="PANTHER" id="PTHR11748:SF111">
    <property type="entry name" value="D-LACTATE DEHYDROGENASE, MITOCHONDRIAL-RELATED"/>
    <property type="match status" value="1"/>
</dbReference>
<evidence type="ECO:0000259" key="10">
    <source>
        <dbReference type="PROSITE" id="PS51387"/>
    </source>
</evidence>
<evidence type="ECO:0000256" key="6">
    <source>
        <dbReference type="ARBA" id="ARBA00022946"/>
    </source>
</evidence>
<dbReference type="GO" id="GO:0005739">
    <property type="term" value="C:mitochondrion"/>
    <property type="evidence" value="ECO:0007669"/>
    <property type="project" value="UniProtKB-SubCell"/>
</dbReference>
<dbReference type="FunFam" id="1.10.45.10:FF:000001">
    <property type="entry name" value="D-lactate dehydrogenase mitochondrial"/>
    <property type="match status" value="1"/>
</dbReference>
<protein>
    <recommendedName>
        <fullName evidence="9">D-lactate dehydrogenase (cytochrome)</fullName>
        <ecNumber evidence="9">1.1.2.4</ecNumber>
    </recommendedName>
</protein>
<evidence type="ECO:0000256" key="1">
    <source>
        <dbReference type="ARBA" id="ARBA00001974"/>
    </source>
</evidence>
<sequence length="472" mass="51732">MVELYGTDCSTEESILELLGKDYSHHAAGRPDIVVYPKSEERIIQTLSICSKYLLPIIPYGSGTSLEGHTTAPTGGVCLNFKYMTKVLNINPLDMDVTVQPGLSWNKLNRSLAEHGLYFPLDAGPDATIGGMVATSASGTKAVRYGTMKENVLSLRVILASGEVIRTSRRARKSVSGYDITKLFISSEGTLGIVTQITLKVYKIPPFRVAALIPFSELSDGAKAVSEIINKDISIGMVELMDDLMIKAINIKFPTLFSTKIPEKPTLYLEFTGNSQEQLEYQQKEVSTICEKFGSGFVSFVSEEKERERLFTVRKSALFAAPALRNMKSTGKPDDFCTTSNTDVWTTDVCVPISNLARCMAETQADLKASGMIAPIVSHAGDGNFHLFILLDRTNPKEVSAARELNSRLIKRALDMDGTCTGEHGVGIGKREYVEPELGQGTVELMRNIKRMMDPLNILNPGKKVPGLNSKL</sequence>
<dbReference type="GO" id="GO:0004458">
    <property type="term" value="F:D-lactate dehydrogenase (cytochrome) activity"/>
    <property type="evidence" value="ECO:0007669"/>
    <property type="project" value="UniProtKB-EC"/>
</dbReference>
<comment type="similarity">
    <text evidence="3">Belongs to the FAD-binding oxidoreductase/transferase type 4 family.</text>
</comment>